<comment type="caution">
    <text evidence="2">The sequence shown here is derived from an EMBL/GenBank/DDBJ whole genome shotgun (WGS) entry which is preliminary data.</text>
</comment>
<dbReference type="EMBL" id="JOKZ01000153">
    <property type="protein sequence ID" value="KKP02376.1"/>
    <property type="molecule type" value="Genomic_DNA"/>
</dbReference>
<evidence type="ECO:0000256" key="1">
    <source>
        <dbReference type="SAM" id="MobiDB-lite"/>
    </source>
</evidence>
<proteinExistence type="predicted"/>
<sequence>MDQSGINQPQVLAWAPGTGTTGRNGAATHHEKSGEKERNVEVDNSVTSATGTWSSEGAVSWDQTSFETKCTSPIFKSKADNVNGVSWYMEQYDSDNVGDTQELFAAVSCRDQQQNHTWQDSKLTPE</sequence>
<gene>
    <name evidence="2" type="ORF">THAR02_05528</name>
</gene>
<evidence type="ECO:0000313" key="2">
    <source>
        <dbReference type="EMBL" id="KKP02376.1"/>
    </source>
</evidence>
<feature type="compositionally biased region" description="Polar residues" evidence="1">
    <location>
        <begin position="1"/>
        <end position="10"/>
    </location>
</feature>
<reference evidence="3" key="1">
    <citation type="journal article" date="2015" name="Genome Announc.">
        <title>Draft whole-genome sequence of the biocontrol agent Trichoderma harzianum T6776.</title>
        <authorList>
            <person name="Baroncelli R."/>
            <person name="Piaggeschi G."/>
            <person name="Fiorini L."/>
            <person name="Bertolini E."/>
            <person name="Zapparata A."/>
            <person name="Pe M.E."/>
            <person name="Sarrocco S."/>
            <person name="Vannacci G."/>
        </authorList>
    </citation>
    <scope>NUCLEOTIDE SEQUENCE [LARGE SCALE GENOMIC DNA]</scope>
    <source>
        <strain evidence="3">T6776</strain>
    </source>
</reference>
<accession>A0A0F9XB23</accession>
<dbReference type="AlphaFoldDB" id="A0A0F9XB23"/>
<feature type="compositionally biased region" description="Low complexity" evidence="1">
    <location>
        <begin position="15"/>
        <end position="27"/>
    </location>
</feature>
<evidence type="ECO:0000313" key="3">
    <source>
        <dbReference type="Proteomes" id="UP000034112"/>
    </source>
</evidence>
<organism evidence="2 3">
    <name type="scientific">Trichoderma harzianum</name>
    <name type="common">Hypocrea lixii</name>
    <dbReference type="NCBI Taxonomy" id="5544"/>
    <lineage>
        <taxon>Eukaryota</taxon>
        <taxon>Fungi</taxon>
        <taxon>Dikarya</taxon>
        <taxon>Ascomycota</taxon>
        <taxon>Pezizomycotina</taxon>
        <taxon>Sordariomycetes</taxon>
        <taxon>Hypocreomycetidae</taxon>
        <taxon>Hypocreales</taxon>
        <taxon>Hypocreaceae</taxon>
        <taxon>Trichoderma</taxon>
    </lineage>
</organism>
<protein>
    <submittedName>
        <fullName evidence="2">Uncharacterized protein</fullName>
    </submittedName>
</protein>
<name>A0A0F9XB23_TRIHA</name>
<dbReference type="Proteomes" id="UP000034112">
    <property type="component" value="Unassembled WGS sequence"/>
</dbReference>
<feature type="compositionally biased region" description="Basic and acidic residues" evidence="1">
    <location>
        <begin position="28"/>
        <end position="41"/>
    </location>
</feature>
<feature type="compositionally biased region" description="Polar residues" evidence="1">
    <location>
        <begin position="42"/>
        <end position="53"/>
    </location>
</feature>
<feature type="region of interest" description="Disordered" evidence="1">
    <location>
        <begin position="1"/>
        <end position="53"/>
    </location>
</feature>